<dbReference type="EMBL" id="KE123963">
    <property type="protein sequence ID" value="EPB87712.1"/>
    <property type="molecule type" value="Genomic_DNA"/>
</dbReference>
<dbReference type="VEuPathDB" id="FungiDB:HMPREF1544_05493"/>
<proteinExistence type="predicted"/>
<protein>
    <recommendedName>
        <fullName evidence="2">C2H2-type domain-containing protein</fullName>
    </recommendedName>
</protein>
<keyword evidence="4" id="KW-1185">Reference proteome</keyword>
<name>S2JGT0_MUCC1</name>
<dbReference type="OrthoDB" id="10405312at2759"/>
<dbReference type="OMA" id="MDPNDNR"/>
<feature type="compositionally biased region" description="Polar residues" evidence="1">
    <location>
        <begin position="146"/>
        <end position="157"/>
    </location>
</feature>
<evidence type="ECO:0000256" key="1">
    <source>
        <dbReference type="SAM" id="MobiDB-lite"/>
    </source>
</evidence>
<evidence type="ECO:0000313" key="3">
    <source>
        <dbReference type="EMBL" id="EPB87712.1"/>
    </source>
</evidence>
<evidence type="ECO:0000313" key="4">
    <source>
        <dbReference type="Proteomes" id="UP000014254"/>
    </source>
</evidence>
<feature type="region of interest" description="Disordered" evidence="1">
    <location>
        <begin position="141"/>
        <end position="181"/>
    </location>
</feature>
<dbReference type="InterPro" id="IPR013087">
    <property type="entry name" value="Znf_C2H2_type"/>
</dbReference>
<gene>
    <name evidence="3" type="ORF">HMPREF1544_05493</name>
</gene>
<dbReference type="PROSITE" id="PS00028">
    <property type="entry name" value="ZINC_FINGER_C2H2_1"/>
    <property type="match status" value="1"/>
</dbReference>
<accession>S2JGT0</accession>
<dbReference type="AlphaFoldDB" id="S2JGT0"/>
<organism evidence="3 4">
    <name type="scientific">Mucor circinelloides f. circinelloides (strain 1006PhL)</name>
    <name type="common">Mucormycosis agent</name>
    <name type="synonym">Calyptromyces circinelloides</name>
    <dbReference type="NCBI Taxonomy" id="1220926"/>
    <lineage>
        <taxon>Eukaryota</taxon>
        <taxon>Fungi</taxon>
        <taxon>Fungi incertae sedis</taxon>
        <taxon>Mucoromycota</taxon>
        <taxon>Mucoromycotina</taxon>
        <taxon>Mucoromycetes</taxon>
        <taxon>Mucorales</taxon>
        <taxon>Mucorineae</taxon>
        <taxon>Mucoraceae</taxon>
        <taxon>Mucor</taxon>
    </lineage>
</organism>
<reference evidence="4" key="1">
    <citation type="submission" date="2013-05" db="EMBL/GenBank/DDBJ databases">
        <title>The Genome sequence of Mucor circinelloides f. circinelloides 1006PhL.</title>
        <authorList>
            <consortium name="The Broad Institute Genomics Platform"/>
            <person name="Cuomo C."/>
            <person name="Earl A."/>
            <person name="Findley K."/>
            <person name="Lee S.C."/>
            <person name="Walker B."/>
            <person name="Young S."/>
            <person name="Zeng Q."/>
            <person name="Gargeya S."/>
            <person name="Fitzgerald M."/>
            <person name="Haas B."/>
            <person name="Abouelleil A."/>
            <person name="Allen A.W."/>
            <person name="Alvarado L."/>
            <person name="Arachchi H.M."/>
            <person name="Berlin A.M."/>
            <person name="Chapman S.B."/>
            <person name="Gainer-Dewar J."/>
            <person name="Goldberg J."/>
            <person name="Griggs A."/>
            <person name="Gujja S."/>
            <person name="Hansen M."/>
            <person name="Howarth C."/>
            <person name="Imamovic A."/>
            <person name="Ireland A."/>
            <person name="Larimer J."/>
            <person name="McCowan C."/>
            <person name="Murphy C."/>
            <person name="Pearson M."/>
            <person name="Poon T.W."/>
            <person name="Priest M."/>
            <person name="Roberts A."/>
            <person name="Saif S."/>
            <person name="Shea T."/>
            <person name="Sisk P."/>
            <person name="Sykes S."/>
            <person name="Wortman J."/>
            <person name="Nusbaum C."/>
            <person name="Birren B."/>
        </authorList>
    </citation>
    <scope>NUCLEOTIDE SEQUENCE [LARGE SCALE GENOMIC DNA]</scope>
    <source>
        <strain evidence="4">1006PhL</strain>
    </source>
</reference>
<evidence type="ECO:0000259" key="2">
    <source>
        <dbReference type="PROSITE" id="PS00028"/>
    </source>
</evidence>
<dbReference type="InParanoid" id="S2JGT0"/>
<dbReference type="Proteomes" id="UP000014254">
    <property type="component" value="Unassembled WGS sequence"/>
</dbReference>
<feature type="domain" description="C2H2-type" evidence="2">
    <location>
        <begin position="86"/>
        <end position="106"/>
    </location>
</feature>
<feature type="region of interest" description="Disordered" evidence="1">
    <location>
        <begin position="279"/>
        <end position="306"/>
    </location>
</feature>
<sequence length="306" mass="35124">MDPNDNRDIVHLQYTCYMCRGMFVTARQLNQHLQQEYGLPITRYDRPEPQHIEMIPTDQYVFLNMMQPDYDNIPQRAVFVLLRHACSLCHSHYPTLEQLFRHVEVHIKTETQREHDDEVAALDQTFEFFASRPFPEHINFRPNAPAPNQQDNTNSIENENERPDVNEDVINEEGCNGKDKGSKYVEEELDNFQQNIEHRLPSVHNEENVDNGLSKEGINNNQQDLNPQDMDRAEDDGFTGSVIFNDGGRDIALNASTNADDTTLKDQSIFVDINLPETDQDSECAMAGSDFTSNSSSTKSKENEIL</sequence>